<dbReference type="SMART" id="SM00304">
    <property type="entry name" value="HAMP"/>
    <property type="match status" value="2"/>
</dbReference>
<dbReference type="EMBL" id="BATI01000040">
    <property type="protein sequence ID" value="GAD64539.1"/>
    <property type="molecule type" value="Genomic_DNA"/>
</dbReference>
<keyword evidence="4" id="KW-0145">Chemotaxis</keyword>
<feature type="transmembrane region" description="Helical" evidence="13">
    <location>
        <begin position="274"/>
        <end position="297"/>
    </location>
</feature>
<dbReference type="PRINTS" id="PR00260">
    <property type="entry name" value="CHEMTRNSDUCR"/>
</dbReference>
<dbReference type="Proteomes" id="UP000016560">
    <property type="component" value="Unassembled WGS sequence"/>
</dbReference>
<dbReference type="SMART" id="SM00283">
    <property type="entry name" value="MA"/>
    <property type="match status" value="1"/>
</dbReference>
<evidence type="ECO:0000256" key="10">
    <source>
        <dbReference type="ARBA" id="ARBA00029447"/>
    </source>
</evidence>
<evidence type="ECO:0000256" key="6">
    <source>
        <dbReference type="ARBA" id="ARBA00022692"/>
    </source>
</evidence>
<name>U3B3W1_AQUA1</name>
<keyword evidence="9 12" id="KW-0807">Transducer</keyword>
<dbReference type="PANTHER" id="PTHR32089:SF39">
    <property type="entry name" value="METHYL-ACCEPTING CHEMOTAXIS PROTEIN HLYB"/>
    <property type="match status" value="1"/>
</dbReference>
<comment type="similarity">
    <text evidence="10">Belongs to the methyl-accepting chemotaxis (MCP) protein family.</text>
</comment>
<dbReference type="Pfam" id="PF00015">
    <property type="entry name" value="MCPsignal"/>
    <property type="match status" value="1"/>
</dbReference>
<dbReference type="OrthoDB" id="7021108at2"/>
<evidence type="ECO:0000256" key="2">
    <source>
        <dbReference type="ARBA" id="ARBA00022475"/>
    </source>
</evidence>
<dbReference type="Pfam" id="PF02743">
    <property type="entry name" value="dCache_1"/>
    <property type="match status" value="1"/>
</dbReference>
<dbReference type="eggNOG" id="COG0840">
    <property type="taxonomic scope" value="Bacteria"/>
</dbReference>
<evidence type="ECO:0000256" key="13">
    <source>
        <dbReference type="SAM" id="Phobius"/>
    </source>
</evidence>
<dbReference type="AlphaFoldDB" id="U3B3W1"/>
<dbReference type="Pfam" id="PF00672">
    <property type="entry name" value="HAMP"/>
    <property type="match status" value="1"/>
</dbReference>
<dbReference type="FunFam" id="3.30.450.20:FF:000132">
    <property type="entry name" value="Methyl-accepting chemotaxis protein PctA"/>
    <property type="match status" value="1"/>
</dbReference>
<dbReference type="SUPFAM" id="SSF58104">
    <property type="entry name" value="Methyl-accepting chemotaxis protein (MCP) signaling domain"/>
    <property type="match status" value="1"/>
</dbReference>
<evidence type="ECO:0000313" key="17">
    <source>
        <dbReference type="EMBL" id="GAD64539.1"/>
    </source>
</evidence>
<dbReference type="InterPro" id="IPR004090">
    <property type="entry name" value="Chemotax_Me-accpt_rcpt"/>
</dbReference>
<evidence type="ECO:0000256" key="4">
    <source>
        <dbReference type="ARBA" id="ARBA00022500"/>
    </source>
</evidence>
<comment type="caution">
    <text evidence="17">The sequence shown here is derived from an EMBL/GenBank/DDBJ whole genome shotgun (WGS) entry which is preliminary data.</text>
</comment>
<keyword evidence="5" id="KW-0997">Cell inner membrane</keyword>
<keyword evidence="2" id="KW-1003">Cell membrane</keyword>
<dbReference type="PROSITE" id="PS50885">
    <property type="entry name" value="HAMP"/>
    <property type="match status" value="1"/>
</dbReference>
<dbReference type="Gene3D" id="3.30.450.20">
    <property type="entry name" value="PAS domain"/>
    <property type="match status" value="2"/>
</dbReference>
<comment type="subcellular location">
    <subcellularLocation>
        <location evidence="1">Cell inner membrane</location>
        <topology evidence="1">Multi-pass membrane protein</topology>
    </subcellularLocation>
</comment>
<dbReference type="PANTHER" id="PTHR32089">
    <property type="entry name" value="METHYL-ACCEPTING CHEMOTAXIS PROTEIN MCPB"/>
    <property type="match status" value="1"/>
</dbReference>
<dbReference type="SUPFAM" id="SSF103190">
    <property type="entry name" value="Sensory domain-like"/>
    <property type="match status" value="1"/>
</dbReference>
<sequence>MTQNLKFSHKILLAASLVVIAAFSLFTLYNDYLQRNAIRTDLEQELESLGQVTASNIQNWLSGRILLVENVAQSIDETSTPDSLVKTMESKVLTSTFDFTYLGAADGSFTMRPDEQMPEGYDPRSRPWYKDAMSAGGSTLTEPYVDAATSKLIITIATPAGSSGVVGGDLSLDTLVQIINSLDFDGIGYAFLLSADGKILVHPNKDLVMKTLKEVYPQNTPTVSAGVTEAELDGVERILTFTPVKGLPSVNWYVGLSIDKDKAYATLSEFRASAIIATIIAVVIIMFLLGMLIRVLMQPLLVMGKAMRDIAQGEGDLTKRLSVQSRDEFGELATSFNQFVERIHGSIREVSSATQQLNEVAKLVVNASNSSMANSDEQASRTNSVAAAINELGAAAQEIARNAADASHQASDARHLAEDGSQVLQKTIAAMNELSEKISASCRNIETLNSKTVNIGQILEVIKSISEQTNLLALNAAIEAARAGEAGRGFAVVADEVRNLAHRTQESAQEIQKMIEELQVGARESVTTMTESQRYSEESVEIANQAGERLGSVTQRIGEIDGMNQSVATATEEQTAVVDSLNMDITEINTLNQEGVENLQATLRACGDLEQQASRLKQLVDSFRI</sequence>
<comment type="subunit">
    <text evidence="11">Monomer in the absence and presence of ligands.</text>
</comment>
<evidence type="ECO:0000313" key="18">
    <source>
        <dbReference type="Proteomes" id="UP000016560"/>
    </source>
</evidence>
<dbReference type="CDD" id="cd06225">
    <property type="entry name" value="HAMP"/>
    <property type="match status" value="1"/>
</dbReference>
<keyword evidence="18" id="KW-1185">Reference proteome</keyword>
<dbReference type="PROSITE" id="PS50111">
    <property type="entry name" value="CHEMOTAXIS_TRANSDUC_2"/>
    <property type="match status" value="1"/>
</dbReference>
<gene>
    <name evidence="17" type="ORF">PA6_040_00040</name>
</gene>
<evidence type="ECO:0000259" key="14">
    <source>
        <dbReference type="PROSITE" id="PS50111"/>
    </source>
</evidence>
<feature type="domain" description="T-SNARE coiled-coil homology" evidence="15">
    <location>
        <begin position="540"/>
        <end position="602"/>
    </location>
</feature>
<evidence type="ECO:0000256" key="1">
    <source>
        <dbReference type="ARBA" id="ARBA00004429"/>
    </source>
</evidence>
<dbReference type="GO" id="GO:0016597">
    <property type="term" value="F:amino acid binding"/>
    <property type="evidence" value="ECO:0007669"/>
    <property type="project" value="UniProtKB-ARBA"/>
</dbReference>
<evidence type="ECO:0000256" key="8">
    <source>
        <dbReference type="ARBA" id="ARBA00023136"/>
    </source>
</evidence>
<proteinExistence type="inferred from homology"/>
<keyword evidence="3" id="KW-0488">Methylation</keyword>
<keyword evidence="7 13" id="KW-1133">Transmembrane helix</keyword>
<dbReference type="PROSITE" id="PS50192">
    <property type="entry name" value="T_SNARE"/>
    <property type="match status" value="1"/>
</dbReference>
<keyword evidence="8 13" id="KW-0472">Membrane</keyword>
<protein>
    <submittedName>
        <fullName evidence="17">Methyl-accepting chemotaxis protein</fullName>
    </submittedName>
</protein>
<dbReference type="GO" id="GO:0043200">
    <property type="term" value="P:response to amino acid"/>
    <property type="evidence" value="ECO:0007669"/>
    <property type="project" value="UniProtKB-ARBA"/>
</dbReference>
<evidence type="ECO:0000256" key="7">
    <source>
        <dbReference type="ARBA" id="ARBA00022989"/>
    </source>
</evidence>
<dbReference type="InterPro" id="IPR029151">
    <property type="entry name" value="Sensor-like_sf"/>
</dbReference>
<dbReference type="CDD" id="cd12913">
    <property type="entry name" value="PDC1_MCP_like"/>
    <property type="match status" value="1"/>
</dbReference>
<keyword evidence="6 13" id="KW-0812">Transmembrane</keyword>
<dbReference type="GO" id="GO:0006935">
    <property type="term" value="P:chemotaxis"/>
    <property type="evidence" value="ECO:0007669"/>
    <property type="project" value="UniProtKB-KW"/>
</dbReference>
<accession>U3B3W1</accession>
<evidence type="ECO:0000256" key="5">
    <source>
        <dbReference type="ARBA" id="ARBA00022519"/>
    </source>
</evidence>
<dbReference type="InterPro" id="IPR000727">
    <property type="entry name" value="T_SNARE_dom"/>
</dbReference>
<dbReference type="Gene3D" id="1.10.287.950">
    <property type="entry name" value="Methyl-accepting chemotaxis protein"/>
    <property type="match status" value="1"/>
</dbReference>
<evidence type="ECO:0000256" key="12">
    <source>
        <dbReference type="PROSITE-ProRule" id="PRU00284"/>
    </source>
</evidence>
<dbReference type="GO" id="GO:0007165">
    <property type="term" value="P:signal transduction"/>
    <property type="evidence" value="ECO:0007669"/>
    <property type="project" value="UniProtKB-KW"/>
</dbReference>
<evidence type="ECO:0000256" key="9">
    <source>
        <dbReference type="ARBA" id="ARBA00023224"/>
    </source>
</evidence>
<dbReference type="FunFam" id="1.10.287.950:FF:000001">
    <property type="entry name" value="Methyl-accepting chemotaxis sensory transducer"/>
    <property type="match status" value="1"/>
</dbReference>
<dbReference type="RefSeq" id="WP_021702620.1">
    <property type="nucleotide sequence ID" value="NZ_BATI01000040.1"/>
</dbReference>
<dbReference type="CDD" id="cd11386">
    <property type="entry name" value="MCP_signal"/>
    <property type="match status" value="1"/>
</dbReference>
<dbReference type="STRING" id="43263.A0T30_16935"/>
<reference evidence="17" key="1">
    <citation type="submission" date="2024-09" db="EMBL/GenBank/DDBJ databases">
        <title>Whole genome shotgun sequence of Pseudomonas alcaligenes NBRC 14159.</title>
        <authorList>
            <person name="Yoshida I."/>
            <person name="Hosoyama A."/>
            <person name="Tsuchikane K."/>
            <person name="Noguchi M."/>
            <person name="Hirakata S."/>
            <person name="Ando Y."/>
            <person name="Ohji S."/>
            <person name="Yamazoe A."/>
            <person name="Yamazaki S."/>
            <person name="Fujita N."/>
        </authorList>
    </citation>
    <scope>NUCLEOTIDE SEQUENCE</scope>
    <source>
        <strain evidence="17">NBRC 14159</strain>
    </source>
</reference>
<dbReference type="GO" id="GO:0004888">
    <property type="term" value="F:transmembrane signaling receptor activity"/>
    <property type="evidence" value="ECO:0007669"/>
    <property type="project" value="InterPro"/>
</dbReference>
<evidence type="ECO:0000256" key="11">
    <source>
        <dbReference type="ARBA" id="ARBA00061895"/>
    </source>
</evidence>
<organism evidence="17 18">
    <name type="scientific">Aquipseudomonas alcaligenes (strain ATCC 14909 / DSM 50342 / CCUG 1425 / JCM 20561 / NBRC 14159 / NCIMB 9945 / NCTC 10367 / 1577)</name>
    <name type="common">Pseudomonas alcaligenes</name>
    <dbReference type="NCBI Taxonomy" id="1215092"/>
    <lineage>
        <taxon>Bacteria</taxon>
        <taxon>Pseudomonadati</taxon>
        <taxon>Pseudomonadota</taxon>
        <taxon>Gammaproteobacteria</taxon>
        <taxon>Pseudomonadales</taxon>
        <taxon>Pseudomonadaceae</taxon>
        <taxon>Aquipseudomonas</taxon>
    </lineage>
</organism>
<evidence type="ECO:0000259" key="16">
    <source>
        <dbReference type="PROSITE" id="PS50885"/>
    </source>
</evidence>
<evidence type="ECO:0000259" key="15">
    <source>
        <dbReference type="PROSITE" id="PS50192"/>
    </source>
</evidence>
<dbReference type="FunFam" id="3.30.450.20:FF:000048">
    <property type="entry name" value="Methyl-accepting chemotaxis protein"/>
    <property type="match status" value="1"/>
</dbReference>
<dbReference type="GO" id="GO:0005886">
    <property type="term" value="C:plasma membrane"/>
    <property type="evidence" value="ECO:0007669"/>
    <property type="project" value="UniProtKB-SubCell"/>
</dbReference>
<dbReference type="InterPro" id="IPR003660">
    <property type="entry name" value="HAMP_dom"/>
</dbReference>
<feature type="domain" description="HAMP" evidence="16">
    <location>
        <begin position="294"/>
        <end position="348"/>
    </location>
</feature>
<feature type="transmembrane region" description="Helical" evidence="13">
    <location>
        <begin position="12"/>
        <end position="29"/>
    </location>
</feature>
<dbReference type="CDD" id="cd12912">
    <property type="entry name" value="PDC2_MCP_like"/>
    <property type="match status" value="1"/>
</dbReference>
<dbReference type="InterPro" id="IPR004089">
    <property type="entry name" value="MCPsignal_dom"/>
</dbReference>
<evidence type="ECO:0000256" key="3">
    <source>
        <dbReference type="ARBA" id="ARBA00022481"/>
    </source>
</evidence>
<feature type="domain" description="Methyl-accepting transducer" evidence="14">
    <location>
        <begin position="353"/>
        <end position="589"/>
    </location>
</feature>
<dbReference type="InterPro" id="IPR033479">
    <property type="entry name" value="dCache_1"/>
</dbReference>